<dbReference type="Proteomes" id="UP000276133">
    <property type="component" value="Unassembled WGS sequence"/>
</dbReference>
<gene>
    <name evidence="1" type="ORF">BpHYR1_029376</name>
</gene>
<name>A0A3M7PAB9_BRAPC</name>
<keyword evidence="2" id="KW-1185">Reference proteome</keyword>
<protein>
    <submittedName>
        <fullName evidence="1">Uncharacterized protein</fullName>
    </submittedName>
</protein>
<reference evidence="1 2" key="1">
    <citation type="journal article" date="2018" name="Sci. Rep.">
        <title>Genomic signatures of local adaptation to the degree of environmental predictability in rotifers.</title>
        <authorList>
            <person name="Franch-Gras L."/>
            <person name="Hahn C."/>
            <person name="Garcia-Roger E.M."/>
            <person name="Carmona M.J."/>
            <person name="Serra M."/>
            <person name="Gomez A."/>
        </authorList>
    </citation>
    <scope>NUCLEOTIDE SEQUENCE [LARGE SCALE GENOMIC DNA]</scope>
    <source>
        <strain evidence="1">HYR1</strain>
    </source>
</reference>
<evidence type="ECO:0000313" key="1">
    <source>
        <dbReference type="EMBL" id="RMZ96035.1"/>
    </source>
</evidence>
<sequence length="92" mass="10925">MHILQTCIKVRKKSLNNTNFFNMKIIKYRVLKHLKLFRFFILTAFLSRFNITIDCWATGHKPTMLILGHSIDESPNQRCLPKTKFVSNRNEN</sequence>
<accession>A0A3M7PAB9</accession>
<organism evidence="1 2">
    <name type="scientific">Brachionus plicatilis</name>
    <name type="common">Marine rotifer</name>
    <name type="synonym">Brachionus muelleri</name>
    <dbReference type="NCBI Taxonomy" id="10195"/>
    <lineage>
        <taxon>Eukaryota</taxon>
        <taxon>Metazoa</taxon>
        <taxon>Spiralia</taxon>
        <taxon>Gnathifera</taxon>
        <taxon>Rotifera</taxon>
        <taxon>Eurotatoria</taxon>
        <taxon>Monogononta</taxon>
        <taxon>Pseudotrocha</taxon>
        <taxon>Ploima</taxon>
        <taxon>Brachionidae</taxon>
        <taxon>Brachionus</taxon>
    </lineage>
</organism>
<dbReference type="AlphaFoldDB" id="A0A3M7PAB9"/>
<proteinExistence type="predicted"/>
<comment type="caution">
    <text evidence="1">The sequence shown here is derived from an EMBL/GenBank/DDBJ whole genome shotgun (WGS) entry which is preliminary data.</text>
</comment>
<evidence type="ECO:0000313" key="2">
    <source>
        <dbReference type="Proteomes" id="UP000276133"/>
    </source>
</evidence>
<dbReference type="EMBL" id="REGN01012313">
    <property type="protein sequence ID" value="RMZ96035.1"/>
    <property type="molecule type" value="Genomic_DNA"/>
</dbReference>